<evidence type="ECO:0000313" key="2">
    <source>
        <dbReference type="EMBL" id="KAA5606587.1"/>
    </source>
</evidence>
<reference evidence="2 3" key="1">
    <citation type="submission" date="2019-09" db="EMBL/GenBank/DDBJ databases">
        <title>Genome sequence of Roseospira marina, one of the more divergent members of the non-sulfur purple photosynthetic bacterial family, the Rhodospirillaceae.</title>
        <authorList>
            <person name="Meyer T."/>
            <person name="Kyndt J."/>
        </authorList>
    </citation>
    <scope>NUCLEOTIDE SEQUENCE [LARGE SCALE GENOMIC DNA]</scope>
    <source>
        <strain evidence="2 3">DSM 15113</strain>
    </source>
</reference>
<accession>A0A5M6IF70</accession>
<evidence type="ECO:0000313" key="3">
    <source>
        <dbReference type="Proteomes" id="UP000324065"/>
    </source>
</evidence>
<gene>
    <name evidence="2" type="ORF">F1188_04390</name>
</gene>
<feature type="compositionally biased region" description="Polar residues" evidence="1">
    <location>
        <begin position="52"/>
        <end position="62"/>
    </location>
</feature>
<evidence type="ECO:0000256" key="1">
    <source>
        <dbReference type="SAM" id="MobiDB-lite"/>
    </source>
</evidence>
<feature type="region of interest" description="Disordered" evidence="1">
    <location>
        <begin position="1"/>
        <end position="65"/>
    </location>
</feature>
<feature type="compositionally biased region" description="Basic residues" evidence="1">
    <location>
        <begin position="34"/>
        <end position="49"/>
    </location>
</feature>
<evidence type="ECO:0008006" key="4">
    <source>
        <dbReference type="Google" id="ProtNLM"/>
    </source>
</evidence>
<dbReference type="Pfam" id="PF07309">
    <property type="entry name" value="FlaF"/>
    <property type="match status" value="1"/>
</dbReference>
<dbReference type="EMBL" id="VWPJ01000003">
    <property type="protein sequence ID" value="KAA5606587.1"/>
    <property type="molecule type" value="Genomic_DNA"/>
</dbReference>
<sequence length="187" mass="20306">MTRAPRTMRASPREATGSGQPRPQSKPAPNQSPARKKRGLGPHRDRRARSPATMSFDRSPSTAGDDVTALAQAAIALTGARESGDPDDLEVALALNRRLWDRIQAQARSPAPPDPTKAPDGTRDDLLQVCAYMTHATRSAPEDLDADDIAAMIDINVDIALGLLARRARARWPNYPPRPVRVPNKPL</sequence>
<protein>
    <recommendedName>
        <fullName evidence="4">Flagellar protein FlaF</fullName>
    </recommendedName>
</protein>
<keyword evidence="3" id="KW-1185">Reference proteome</keyword>
<dbReference type="GO" id="GO:0044781">
    <property type="term" value="P:bacterial-type flagellum organization"/>
    <property type="evidence" value="ECO:0007669"/>
    <property type="project" value="InterPro"/>
</dbReference>
<comment type="caution">
    <text evidence="2">The sequence shown here is derived from an EMBL/GenBank/DDBJ whole genome shotgun (WGS) entry which is preliminary data.</text>
</comment>
<proteinExistence type="predicted"/>
<dbReference type="AlphaFoldDB" id="A0A5M6IF70"/>
<dbReference type="InterPro" id="IPR010845">
    <property type="entry name" value="FlaF"/>
</dbReference>
<organism evidence="2 3">
    <name type="scientific">Roseospira marina</name>
    <dbReference type="NCBI Taxonomy" id="140057"/>
    <lineage>
        <taxon>Bacteria</taxon>
        <taxon>Pseudomonadati</taxon>
        <taxon>Pseudomonadota</taxon>
        <taxon>Alphaproteobacteria</taxon>
        <taxon>Rhodospirillales</taxon>
        <taxon>Rhodospirillaceae</taxon>
        <taxon>Roseospira</taxon>
    </lineage>
</organism>
<dbReference type="Proteomes" id="UP000324065">
    <property type="component" value="Unassembled WGS sequence"/>
</dbReference>
<feature type="compositionally biased region" description="Polar residues" evidence="1">
    <location>
        <begin position="17"/>
        <end position="33"/>
    </location>
</feature>
<name>A0A5M6IF70_9PROT</name>